<sequence length="135" mass="15079">MPIKFSLVFLSMDRHRHLIGVGQRHVEAHISHLKWAGFRTLGDISVAREVHITCKRTQASPGGERRPDSRLKPKSQMGHAHAGRAGPKCLYPRGGEEVSKSRCPRSLRLAFSCGRDGLRMQTARGSNAKIQYEPN</sequence>
<dbReference type="Proteomes" id="UP000326582">
    <property type="component" value="Chromosome 1"/>
</dbReference>
<dbReference type="EMBL" id="CP038484">
    <property type="protein sequence ID" value="QFZ24963.1"/>
    <property type="molecule type" value="Genomic_DNA"/>
</dbReference>
<name>A0ACD0WBV4_CLALS</name>
<evidence type="ECO:0000313" key="2">
    <source>
        <dbReference type="Proteomes" id="UP000326582"/>
    </source>
</evidence>
<protein>
    <submittedName>
        <fullName evidence="1">Uncharacterized protein</fullName>
    </submittedName>
</protein>
<proteinExistence type="predicted"/>
<reference evidence="2" key="1">
    <citation type="journal article" date="2019" name="MBio">
        <title>Comparative genomics for the elucidation of multidrug resistance (MDR) in Candida lusitaniae.</title>
        <authorList>
            <person name="Kannan A."/>
            <person name="Asner S.A."/>
            <person name="Trachsel E."/>
            <person name="Kelly S."/>
            <person name="Parker J."/>
            <person name="Sanglard D."/>
        </authorList>
    </citation>
    <scope>NUCLEOTIDE SEQUENCE [LARGE SCALE GENOMIC DNA]</scope>
    <source>
        <strain evidence="2">P1</strain>
    </source>
</reference>
<keyword evidence="2" id="KW-1185">Reference proteome</keyword>
<evidence type="ECO:0000313" key="1">
    <source>
        <dbReference type="EMBL" id="QFZ24963.1"/>
    </source>
</evidence>
<accession>A0ACD0WBV4</accession>
<organism evidence="1 2">
    <name type="scientific">Clavispora lusitaniae</name>
    <name type="common">Candida lusitaniae</name>
    <dbReference type="NCBI Taxonomy" id="36911"/>
    <lineage>
        <taxon>Eukaryota</taxon>
        <taxon>Fungi</taxon>
        <taxon>Dikarya</taxon>
        <taxon>Ascomycota</taxon>
        <taxon>Saccharomycotina</taxon>
        <taxon>Pichiomycetes</taxon>
        <taxon>Metschnikowiaceae</taxon>
        <taxon>Clavispora</taxon>
    </lineage>
</organism>
<gene>
    <name evidence="1" type="ORF">EJF14_10044</name>
</gene>